<protein>
    <submittedName>
        <fullName evidence="2">Uncharacterized protein</fullName>
    </submittedName>
</protein>
<dbReference type="HOGENOM" id="CLU_918592_0_0_1"/>
<reference evidence="2 3" key="1">
    <citation type="submission" date="2014-04" db="EMBL/GenBank/DDBJ databases">
        <authorList>
            <consortium name="DOE Joint Genome Institute"/>
            <person name="Kuo A."/>
            <person name="Martino E."/>
            <person name="Perotto S."/>
            <person name="Kohler A."/>
            <person name="Nagy L.G."/>
            <person name="Floudas D."/>
            <person name="Copeland A."/>
            <person name="Barry K.W."/>
            <person name="Cichocki N."/>
            <person name="Veneault-Fourrey C."/>
            <person name="LaButti K."/>
            <person name="Lindquist E.A."/>
            <person name="Lipzen A."/>
            <person name="Lundell T."/>
            <person name="Morin E."/>
            <person name="Murat C."/>
            <person name="Sun H."/>
            <person name="Tunlid A."/>
            <person name="Henrissat B."/>
            <person name="Grigoriev I.V."/>
            <person name="Hibbett D.S."/>
            <person name="Martin F."/>
            <person name="Nordberg H.P."/>
            <person name="Cantor M.N."/>
            <person name="Hua S.X."/>
        </authorList>
    </citation>
    <scope>NUCLEOTIDE SEQUENCE [LARGE SCALE GENOMIC DNA]</scope>
    <source>
        <strain evidence="2 3">Zn</strain>
    </source>
</reference>
<evidence type="ECO:0000256" key="1">
    <source>
        <dbReference type="SAM" id="MobiDB-lite"/>
    </source>
</evidence>
<evidence type="ECO:0000313" key="3">
    <source>
        <dbReference type="Proteomes" id="UP000054321"/>
    </source>
</evidence>
<evidence type="ECO:0000313" key="2">
    <source>
        <dbReference type="EMBL" id="KIM96479.1"/>
    </source>
</evidence>
<keyword evidence="3" id="KW-1185">Reference proteome</keyword>
<name>A0A0C3GZ92_OIDMZ</name>
<gene>
    <name evidence="2" type="ORF">OIDMADRAFT_58797</name>
</gene>
<dbReference type="AlphaFoldDB" id="A0A0C3GZ92"/>
<dbReference type="InParanoid" id="A0A0C3GZ92"/>
<feature type="compositionally biased region" description="Basic residues" evidence="1">
    <location>
        <begin position="128"/>
        <end position="149"/>
    </location>
</feature>
<reference evidence="3" key="2">
    <citation type="submission" date="2015-01" db="EMBL/GenBank/DDBJ databases">
        <title>Evolutionary Origins and Diversification of the Mycorrhizal Mutualists.</title>
        <authorList>
            <consortium name="DOE Joint Genome Institute"/>
            <consortium name="Mycorrhizal Genomics Consortium"/>
            <person name="Kohler A."/>
            <person name="Kuo A."/>
            <person name="Nagy L.G."/>
            <person name="Floudas D."/>
            <person name="Copeland A."/>
            <person name="Barry K.W."/>
            <person name="Cichocki N."/>
            <person name="Veneault-Fourrey C."/>
            <person name="LaButti K."/>
            <person name="Lindquist E.A."/>
            <person name="Lipzen A."/>
            <person name="Lundell T."/>
            <person name="Morin E."/>
            <person name="Murat C."/>
            <person name="Riley R."/>
            <person name="Ohm R."/>
            <person name="Sun H."/>
            <person name="Tunlid A."/>
            <person name="Henrissat B."/>
            <person name="Grigoriev I.V."/>
            <person name="Hibbett D.S."/>
            <person name="Martin F."/>
        </authorList>
    </citation>
    <scope>NUCLEOTIDE SEQUENCE [LARGE SCALE GENOMIC DNA]</scope>
    <source>
        <strain evidence="3">Zn</strain>
    </source>
</reference>
<feature type="region of interest" description="Disordered" evidence="1">
    <location>
        <begin position="244"/>
        <end position="269"/>
    </location>
</feature>
<dbReference type="EMBL" id="KN832884">
    <property type="protein sequence ID" value="KIM96479.1"/>
    <property type="molecule type" value="Genomic_DNA"/>
</dbReference>
<organism evidence="2 3">
    <name type="scientific">Oidiodendron maius (strain Zn)</name>
    <dbReference type="NCBI Taxonomy" id="913774"/>
    <lineage>
        <taxon>Eukaryota</taxon>
        <taxon>Fungi</taxon>
        <taxon>Dikarya</taxon>
        <taxon>Ascomycota</taxon>
        <taxon>Pezizomycotina</taxon>
        <taxon>Leotiomycetes</taxon>
        <taxon>Leotiomycetes incertae sedis</taxon>
        <taxon>Myxotrichaceae</taxon>
        <taxon>Oidiodendron</taxon>
    </lineage>
</organism>
<accession>A0A0C3GZ92</accession>
<sequence length="303" mass="33492">MPASFNSAAEHIYRQFYERFLNSFPLESALAGQVRKWILEWFALDDVYMNDIAVPKFVGHLSLSGQGLRKLSDLAIFQYLSIQNVRLYGGPDGQLYPAFVIEKLVADILEARRRAIPGWNGVNVSPKQGKRKRSATKHAGSNKRVKTTHPRISDSDGGKDTTGAGSGRGEKNSGRRGQGCSAKRNRVNQAELMDADTELLLVIENDLDPMRETGLAQVKDQLSIPLPDAESGHQFSLTSLMGSTIPSENGKREQESTEQAGSIGDWPEGDTANFTELITKMKKFKQVDIRGSLSELDQLPVQE</sequence>
<proteinExistence type="predicted"/>
<feature type="region of interest" description="Disordered" evidence="1">
    <location>
        <begin position="120"/>
        <end position="189"/>
    </location>
</feature>
<dbReference type="Proteomes" id="UP000054321">
    <property type="component" value="Unassembled WGS sequence"/>
</dbReference>